<dbReference type="Gene3D" id="2.130.10.10">
    <property type="entry name" value="YVTN repeat-like/Quinoprotein amine dehydrogenase"/>
    <property type="match status" value="2"/>
</dbReference>
<proteinExistence type="predicted"/>
<feature type="compositionally biased region" description="Pro residues" evidence="2">
    <location>
        <begin position="1"/>
        <end position="11"/>
    </location>
</feature>
<dbReference type="InterPro" id="IPR031778">
    <property type="entry name" value="Sortilin_N"/>
</dbReference>
<dbReference type="Gene3D" id="2.120.10.10">
    <property type="match status" value="1"/>
</dbReference>
<dbReference type="Proteomes" id="UP001458946">
    <property type="component" value="Unassembled WGS sequence"/>
</dbReference>
<evidence type="ECO:0000256" key="2">
    <source>
        <dbReference type="SAM" id="MobiDB-lite"/>
    </source>
</evidence>
<protein>
    <recommendedName>
        <fullName evidence="3">Sortilin N-terminal domain-containing protein</fullName>
    </recommendedName>
</protein>
<dbReference type="InterPro" id="IPR036278">
    <property type="entry name" value="Sialidase_sf"/>
</dbReference>
<dbReference type="PANTHER" id="PTHR12106">
    <property type="entry name" value="SORTILIN RELATED"/>
    <property type="match status" value="1"/>
</dbReference>
<dbReference type="CDD" id="cd15482">
    <property type="entry name" value="Sialidase_non-viral"/>
    <property type="match status" value="1"/>
</dbReference>
<dbReference type="PANTHER" id="PTHR12106:SF27">
    <property type="entry name" value="SORTILIN-RELATED RECEPTOR"/>
    <property type="match status" value="1"/>
</dbReference>
<feature type="domain" description="Sortilin N-terminal" evidence="3">
    <location>
        <begin position="260"/>
        <end position="370"/>
    </location>
</feature>
<dbReference type="EMBL" id="BAABRN010000007">
    <property type="protein sequence ID" value="GAA5501230.1"/>
    <property type="molecule type" value="Genomic_DNA"/>
</dbReference>
<sequence>MPLLSLPPPQPAIVQSDKKPLPEEVQAVSPSLLWGRSQFIWFRSTDGGKSWQTLSPPFAFASGRPLLTALDSKWVLASSSSFNRLGTELALSKDGGRTWQSWKVPQDIFRVVMETPQRGAALGGLGDGAAGHTAYSVLRTTDGGQNWTQVNASASGYLNYPEQKGGQLPQLGKVNDLHFLSASTGFLAGVTYMDAQPYLYRTTDGGKNFAEIGHTLPLTQLERGQVSEWWIPYARGQTVRVWVRFASYQSGKLTGEHLTTFVSHDSGRSWTRLGTRQSAPSVSISAVVSQDGLHGLTWAGPVANDGTLGKLHLTRDGGKTWQAIDAPFRNVQAVQFTFAAVRHGWALAFDHRHTRTLWRTQDGGLTWQKLYSAGYTE</sequence>
<dbReference type="InterPro" id="IPR015943">
    <property type="entry name" value="WD40/YVTN_repeat-like_dom_sf"/>
</dbReference>
<keyword evidence="1" id="KW-0677">Repeat</keyword>
<dbReference type="SUPFAM" id="SSF50939">
    <property type="entry name" value="Sialidases"/>
    <property type="match status" value="2"/>
</dbReference>
<dbReference type="InterPro" id="IPR002860">
    <property type="entry name" value="BNR_rpt"/>
</dbReference>
<dbReference type="Pfam" id="PF02012">
    <property type="entry name" value="BNR"/>
    <property type="match status" value="1"/>
</dbReference>
<evidence type="ECO:0000313" key="4">
    <source>
        <dbReference type="EMBL" id="GAA5501230.1"/>
    </source>
</evidence>
<accession>A0ABP9VAM9</accession>
<evidence type="ECO:0000313" key="5">
    <source>
        <dbReference type="Proteomes" id="UP001458946"/>
    </source>
</evidence>
<feature type="region of interest" description="Disordered" evidence="2">
    <location>
        <begin position="1"/>
        <end position="20"/>
    </location>
</feature>
<organism evidence="4 5">
    <name type="scientific">Deinococcus xinjiangensis</name>
    <dbReference type="NCBI Taxonomy" id="457454"/>
    <lineage>
        <taxon>Bacteria</taxon>
        <taxon>Thermotogati</taxon>
        <taxon>Deinococcota</taxon>
        <taxon>Deinococci</taxon>
        <taxon>Deinococcales</taxon>
        <taxon>Deinococcaceae</taxon>
        <taxon>Deinococcus</taxon>
    </lineage>
</organism>
<name>A0ABP9VAM9_9DEIO</name>
<keyword evidence="5" id="KW-1185">Reference proteome</keyword>
<evidence type="ECO:0000256" key="1">
    <source>
        <dbReference type="ARBA" id="ARBA00022737"/>
    </source>
</evidence>
<evidence type="ECO:0000259" key="3">
    <source>
        <dbReference type="Pfam" id="PF15902"/>
    </source>
</evidence>
<reference evidence="4 5" key="1">
    <citation type="submission" date="2024-02" db="EMBL/GenBank/DDBJ databases">
        <title>Deinococcus xinjiangensis NBRC 107630.</title>
        <authorList>
            <person name="Ichikawa N."/>
            <person name="Katano-Makiyama Y."/>
            <person name="Hidaka K."/>
        </authorList>
    </citation>
    <scope>NUCLEOTIDE SEQUENCE [LARGE SCALE GENOMIC DNA]</scope>
    <source>
        <strain evidence="4 5">NBRC 107630</strain>
    </source>
</reference>
<dbReference type="RefSeq" id="WP_353541200.1">
    <property type="nucleotide sequence ID" value="NZ_BAABRN010000007.1"/>
</dbReference>
<gene>
    <name evidence="4" type="ORF">Dxin01_00962</name>
</gene>
<dbReference type="Pfam" id="PF15902">
    <property type="entry name" value="Sortilin-Vps10"/>
    <property type="match status" value="1"/>
</dbReference>
<comment type="caution">
    <text evidence="4">The sequence shown here is derived from an EMBL/GenBank/DDBJ whole genome shotgun (WGS) entry which is preliminary data.</text>
</comment>
<dbReference type="InterPro" id="IPR050310">
    <property type="entry name" value="VPS10-sortilin"/>
</dbReference>